<dbReference type="SUPFAM" id="SSF47598">
    <property type="entry name" value="Ribbon-helix-helix"/>
    <property type="match status" value="1"/>
</dbReference>
<gene>
    <name evidence="1" type="ORF">BECKFW1821C_GA0114237_11235</name>
</gene>
<sequence>MSAISLRLPDSLHNRARILSKRDHVSINQFVATAVAEKISALETEDYLAKRAARASRDKFEEALARVPDREPNERDRF</sequence>
<dbReference type="Pfam" id="PF05534">
    <property type="entry name" value="HicB"/>
    <property type="match status" value="1"/>
</dbReference>
<protein>
    <submittedName>
        <fullName evidence="1">HicB family protein</fullName>
    </submittedName>
</protein>
<dbReference type="EMBL" id="CAADFE010000123">
    <property type="protein sequence ID" value="VFJ77440.1"/>
    <property type="molecule type" value="Genomic_DNA"/>
</dbReference>
<reference evidence="1" key="1">
    <citation type="submission" date="2019-02" db="EMBL/GenBank/DDBJ databases">
        <authorList>
            <person name="Gruber-Vodicka R. H."/>
            <person name="Seah K. B. B."/>
        </authorList>
    </citation>
    <scope>NUCLEOTIDE SEQUENCE</scope>
    <source>
        <strain evidence="1">BECK_BZ131</strain>
    </source>
</reference>
<organism evidence="1">
    <name type="scientific">Candidatus Kentrum sp. FW</name>
    <dbReference type="NCBI Taxonomy" id="2126338"/>
    <lineage>
        <taxon>Bacteria</taxon>
        <taxon>Pseudomonadati</taxon>
        <taxon>Pseudomonadota</taxon>
        <taxon>Gammaproteobacteria</taxon>
        <taxon>Candidatus Kentrum</taxon>
    </lineage>
</organism>
<accession>A0A450U2T2</accession>
<proteinExistence type="predicted"/>
<dbReference type="AlphaFoldDB" id="A0A450U2T2"/>
<dbReference type="GO" id="GO:0006355">
    <property type="term" value="P:regulation of DNA-templated transcription"/>
    <property type="evidence" value="ECO:0007669"/>
    <property type="project" value="InterPro"/>
</dbReference>
<dbReference type="InterPro" id="IPR010985">
    <property type="entry name" value="Ribbon_hlx_hlx"/>
</dbReference>
<evidence type="ECO:0000313" key="1">
    <source>
        <dbReference type="EMBL" id="VFJ77440.1"/>
    </source>
</evidence>
<dbReference type="InterPro" id="IPR008651">
    <property type="entry name" value="Uncharacterised_HicB"/>
</dbReference>
<name>A0A450U2T2_9GAMM</name>